<dbReference type="Proteomes" id="UP001054945">
    <property type="component" value="Unassembled WGS sequence"/>
</dbReference>
<protein>
    <submittedName>
        <fullName evidence="2">Uncharacterized protein</fullName>
    </submittedName>
</protein>
<feature type="compositionally biased region" description="Basic and acidic residues" evidence="1">
    <location>
        <begin position="171"/>
        <end position="182"/>
    </location>
</feature>
<reference evidence="2 3" key="1">
    <citation type="submission" date="2021-06" db="EMBL/GenBank/DDBJ databases">
        <title>Caerostris extrusa draft genome.</title>
        <authorList>
            <person name="Kono N."/>
            <person name="Arakawa K."/>
        </authorList>
    </citation>
    <scope>NUCLEOTIDE SEQUENCE [LARGE SCALE GENOMIC DNA]</scope>
</reference>
<name>A0AAV4P349_CAEEX</name>
<sequence length="212" mass="23684">MIGPLSVDNARDHSSQFSFVHLSHIRIPPVPLCSIKAAIFYKENFPLLRPKKEQPTLLQEKHPSGSWTIEDRSAIRNITKFIVSESCTYNGHRHWDSSLTSVRTERAGYRDTALMFRMFLNGTGRSLGKSSPRTPNRESIDSHPDNGIFPTTVMSESEENGSQGGELPKMGPDRGQRSRDSGSESGNSSYGNGGFRARESTRTIRSWGLRTN</sequence>
<evidence type="ECO:0000313" key="3">
    <source>
        <dbReference type="Proteomes" id="UP001054945"/>
    </source>
</evidence>
<dbReference type="EMBL" id="BPLR01003959">
    <property type="protein sequence ID" value="GIX90636.1"/>
    <property type="molecule type" value="Genomic_DNA"/>
</dbReference>
<feature type="compositionally biased region" description="Basic and acidic residues" evidence="1">
    <location>
        <begin position="135"/>
        <end position="144"/>
    </location>
</feature>
<dbReference type="AlphaFoldDB" id="A0AAV4P349"/>
<evidence type="ECO:0000256" key="1">
    <source>
        <dbReference type="SAM" id="MobiDB-lite"/>
    </source>
</evidence>
<gene>
    <name evidence="2" type="ORF">CEXT_574601</name>
</gene>
<comment type="caution">
    <text evidence="2">The sequence shown here is derived from an EMBL/GenBank/DDBJ whole genome shotgun (WGS) entry which is preliminary data.</text>
</comment>
<organism evidence="2 3">
    <name type="scientific">Caerostris extrusa</name>
    <name type="common">Bark spider</name>
    <name type="synonym">Caerostris bankana</name>
    <dbReference type="NCBI Taxonomy" id="172846"/>
    <lineage>
        <taxon>Eukaryota</taxon>
        <taxon>Metazoa</taxon>
        <taxon>Ecdysozoa</taxon>
        <taxon>Arthropoda</taxon>
        <taxon>Chelicerata</taxon>
        <taxon>Arachnida</taxon>
        <taxon>Araneae</taxon>
        <taxon>Araneomorphae</taxon>
        <taxon>Entelegynae</taxon>
        <taxon>Araneoidea</taxon>
        <taxon>Araneidae</taxon>
        <taxon>Caerostris</taxon>
    </lineage>
</organism>
<accession>A0AAV4P349</accession>
<evidence type="ECO:0000313" key="2">
    <source>
        <dbReference type="EMBL" id="GIX90636.1"/>
    </source>
</evidence>
<proteinExistence type="predicted"/>
<keyword evidence="3" id="KW-1185">Reference proteome</keyword>
<feature type="region of interest" description="Disordered" evidence="1">
    <location>
        <begin position="124"/>
        <end position="212"/>
    </location>
</feature>